<evidence type="ECO:0000256" key="1">
    <source>
        <dbReference type="SAM" id="MobiDB-lite"/>
    </source>
</evidence>
<dbReference type="EMBL" id="JBFTWV010000042">
    <property type="protein sequence ID" value="KAL2794696.1"/>
    <property type="molecule type" value="Genomic_DNA"/>
</dbReference>
<evidence type="ECO:0000259" key="2">
    <source>
        <dbReference type="Pfam" id="PF13391"/>
    </source>
</evidence>
<organism evidence="3 4">
    <name type="scientific">Aspergillus keveii</name>
    <dbReference type="NCBI Taxonomy" id="714993"/>
    <lineage>
        <taxon>Eukaryota</taxon>
        <taxon>Fungi</taxon>
        <taxon>Dikarya</taxon>
        <taxon>Ascomycota</taxon>
        <taxon>Pezizomycotina</taxon>
        <taxon>Eurotiomycetes</taxon>
        <taxon>Eurotiomycetidae</taxon>
        <taxon>Eurotiales</taxon>
        <taxon>Aspergillaceae</taxon>
        <taxon>Aspergillus</taxon>
        <taxon>Aspergillus subgen. Nidulantes</taxon>
    </lineage>
</organism>
<dbReference type="Proteomes" id="UP001610563">
    <property type="component" value="Unassembled WGS sequence"/>
</dbReference>
<name>A0ABR4G6P4_9EURO</name>
<protein>
    <recommendedName>
        <fullName evidence="2">HNH nuclease domain-containing protein</fullName>
    </recommendedName>
</protein>
<comment type="caution">
    <text evidence="3">The sequence shown here is derived from an EMBL/GenBank/DDBJ whole genome shotgun (WGS) entry which is preliminary data.</text>
</comment>
<dbReference type="InterPro" id="IPR003615">
    <property type="entry name" value="HNH_nuc"/>
</dbReference>
<feature type="domain" description="HNH nuclease" evidence="2">
    <location>
        <begin position="124"/>
        <end position="201"/>
    </location>
</feature>
<dbReference type="Pfam" id="PF13391">
    <property type="entry name" value="HNH_2"/>
    <property type="match status" value="1"/>
</dbReference>
<evidence type="ECO:0000313" key="3">
    <source>
        <dbReference type="EMBL" id="KAL2794696.1"/>
    </source>
</evidence>
<feature type="compositionally biased region" description="Low complexity" evidence="1">
    <location>
        <begin position="385"/>
        <end position="396"/>
    </location>
</feature>
<feature type="non-terminal residue" evidence="3">
    <location>
        <position position="414"/>
    </location>
</feature>
<proteinExistence type="predicted"/>
<feature type="region of interest" description="Disordered" evidence="1">
    <location>
        <begin position="351"/>
        <end position="414"/>
    </location>
</feature>
<reference evidence="3 4" key="1">
    <citation type="submission" date="2024-07" db="EMBL/GenBank/DDBJ databases">
        <title>Section-level genome sequencing and comparative genomics of Aspergillus sections Usti and Cavernicolus.</title>
        <authorList>
            <consortium name="Lawrence Berkeley National Laboratory"/>
            <person name="Nybo J.L."/>
            <person name="Vesth T.C."/>
            <person name="Theobald S."/>
            <person name="Frisvad J.C."/>
            <person name="Larsen T.O."/>
            <person name="Kjaerboelling I."/>
            <person name="Rothschild-Mancinelli K."/>
            <person name="Lyhne E.K."/>
            <person name="Kogle M.E."/>
            <person name="Barry K."/>
            <person name="Clum A."/>
            <person name="Na H."/>
            <person name="Ledsgaard L."/>
            <person name="Lin J."/>
            <person name="Lipzen A."/>
            <person name="Kuo A."/>
            <person name="Riley R."/>
            <person name="Mondo S."/>
            <person name="Labutti K."/>
            <person name="Haridas S."/>
            <person name="Pangalinan J."/>
            <person name="Salamov A.A."/>
            <person name="Simmons B.A."/>
            <person name="Magnuson J.K."/>
            <person name="Chen J."/>
            <person name="Drula E."/>
            <person name="Henrissat B."/>
            <person name="Wiebenga A."/>
            <person name="Lubbers R.J."/>
            <person name="Gomes A.C."/>
            <person name="Makela M.R."/>
            <person name="Stajich J."/>
            <person name="Grigoriev I.V."/>
            <person name="Mortensen U.H."/>
            <person name="De Vries R.P."/>
            <person name="Baker S.E."/>
            <person name="Andersen M.R."/>
        </authorList>
    </citation>
    <scope>NUCLEOTIDE SEQUENCE [LARGE SCALE GENOMIC DNA]</scope>
    <source>
        <strain evidence="3 4">CBS 209.92</strain>
    </source>
</reference>
<keyword evidence="4" id="KW-1185">Reference proteome</keyword>
<feature type="region of interest" description="Disordered" evidence="1">
    <location>
        <begin position="80"/>
        <end position="105"/>
    </location>
</feature>
<sequence length="414" mass="45395">MSATLECDDAERQILISRIKRAASDGKMNAVAYAFLWLADLERLRKICAMFEDHPIVVEYSLEHRPSEAVRAWLGKTKKRKAEEMEAGEEGSTGTPTRSTHTAPFTKRSRDAAKNCLTRDLNKCCITKAGEPLEVAHVFPFALGSRGTDANSDFWKTLGMFWSESRINRWVEAARSTETPTNLITLSRDAHGLWGSARFALRPLKSSSSSLTAEVHWLGTGDSAKRVIDEKPSIDEDLSKSAQGGKLFDCSTEKVIRSGHVIEFTTTNPETLPLPSATILEMQWNLHRVAAISAAADNLDDFHSESDESDEDGNIVMAMDPADTLVDFDSDSDESDEDGNVVMAMDTQETPAPVPTLVGPTSTLPTRGRRSFILTEQQQERGKSSTRSLSSTRKGSPVGSAGHGLESWNVVDST</sequence>
<accession>A0ABR4G6P4</accession>
<feature type="compositionally biased region" description="Polar residues" evidence="1">
    <location>
        <begin position="92"/>
        <end position="103"/>
    </location>
</feature>
<gene>
    <name evidence="3" type="ORF">BJX66DRAFT_303287</name>
</gene>
<evidence type="ECO:0000313" key="4">
    <source>
        <dbReference type="Proteomes" id="UP001610563"/>
    </source>
</evidence>